<dbReference type="EMBL" id="OX451740">
    <property type="protein sequence ID" value="CAI8612716.1"/>
    <property type="molecule type" value="Genomic_DNA"/>
</dbReference>
<accession>A0AAV1AQV8</accession>
<reference evidence="1 2" key="1">
    <citation type="submission" date="2023-01" db="EMBL/GenBank/DDBJ databases">
        <authorList>
            <person name="Kreplak J."/>
        </authorList>
    </citation>
    <scope>NUCLEOTIDE SEQUENCE [LARGE SCALE GENOMIC DNA]</scope>
</reference>
<gene>
    <name evidence="1" type="ORF">VFH_V047960</name>
</gene>
<dbReference type="Proteomes" id="UP001157006">
    <property type="component" value="Chromosome 5"/>
</dbReference>
<protein>
    <submittedName>
        <fullName evidence="1">Uncharacterized protein</fullName>
    </submittedName>
</protein>
<organism evidence="1 2">
    <name type="scientific">Vicia faba</name>
    <name type="common">Broad bean</name>
    <name type="synonym">Faba vulgaris</name>
    <dbReference type="NCBI Taxonomy" id="3906"/>
    <lineage>
        <taxon>Eukaryota</taxon>
        <taxon>Viridiplantae</taxon>
        <taxon>Streptophyta</taxon>
        <taxon>Embryophyta</taxon>
        <taxon>Tracheophyta</taxon>
        <taxon>Spermatophyta</taxon>
        <taxon>Magnoliopsida</taxon>
        <taxon>eudicotyledons</taxon>
        <taxon>Gunneridae</taxon>
        <taxon>Pentapetalae</taxon>
        <taxon>rosids</taxon>
        <taxon>fabids</taxon>
        <taxon>Fabales</taxon>
        <taxon>Fabaceae</taxon>
        <taxon>Papilionoideae</taxon>
        <taxon>50 kb inversion clade</taxon>
        <taxon>NPAAA clade</taxon>
        <taxon>Hologalegina</taxon>
        <taxon>IRL clade</taxon>
        <taxon>Fabeae</taxon>
        <taxon>Vicia</taxon>
    </lineage>
</organism>
<keyword evidence="2" id="KW-1185">Reference proteome</keyword>
<evidence type="ECO:0000313" key="1">
    <source>
        <dbReference type="EMBL" id="CAI8612716.1"/>
    </source>
</evidence>
<name>A0AAV1AQV8_VICFA</name>
<proteinExistence type="predicted"/>
<dbReference type="AlphaFoldDB" id="A0AAV1AQV8"/>
<evidence type="ECO:0000313" key="2">
    <source>
        <dbReference type="Proteomes" id="UP001157006"/>
    </source>
</evidence>
<sequence length="146" mass="16819">MGSRRRLEIPIFKGEDTYGWYVRVERYFNLNGVRVRDKLDAVVLAMEDKALNCSFKKGGDDYAGFHFLNGLKEEIQAELKLHESQSLAELMDRALSIEENNEVLHKKGRSWRDRGGPLRIRDLAEFGGSKKEGEKVSVEDMKNTRI</sequence>